<dbReference type="EMBL" id="CP064812">
    <property type="protein sequence ID" value="QPG72980.1"/>
    <property type="molecule type" value="Genomic_DNA"/>
</dbReference>
<feature type="region of interest" description="Disordered" evidence="2">
    <location>
        <begin position="608"/>
        <end position="649"/>
    </location>
</feature>
<protein>
    <recommendedName>
        <fullName evidence="3">RING-type domain-containing protein</fullName>
    </recommendedName>
</protein>
<keyword evidence="1" id="KW-0863">Zinc-finger</keyword>
<organism evidence="4 5">
    <name type="scientific">Eeniella nana</name>
    <name type="common">Yeast</name>
    <name type="synonym">Brettanomyces nanus</name>
    <dbReference type="NCBI Taxonomy" id="13502"/>
    <lineage>
        <taxon>Eukaryota</taxon>
        <taxon>Fungi</taxon>
        <taxon>Dikarya</taxon>
        <taxon>Ascomycota</taxon>
        <taxon>Saccharomycotina</taxon>
        <taxon>Pichiomycetes</taxon>
        <taxon>Pichiales</taxon>
        <taxon>Pichiaceae</taxon>
        <taxon>Brettanomyces</taxon>
    </lineage>
</organism>
<dbReference type="GO" id="GO:0061630">
    <property type="term" value="F:ubiquitin protein ligase activity"/>
    <property type="evidence" value="ECO:0007669"/>
    <property type="project" value="TreeGrafter"/>
</dbReference>
<reference evidence="4" key="1">
    <citation type="submission" date="2020-10" db="EMBL/GenBank/DDBJ databases">
        <authorList>
            <person name="Roach M.J.R."/>
        </authorList>
    </citation>
    <scope>NUCLEOTIDE SEQUENCE</scope>
    <source>
        <strain evidence="4">CBS 1945</strain>
    </source>
</reference>
<accession>A0A875RMZ4</accession>
<gene>
    <name evidence="4" type="ORF">FOA43_000284</name>
</gene>
<dbReference type="KEGG" id="bnn:FOA43_000284"/>
<feature type="compositionally biased region" description="Basic and acidic residues" evidence="2">
    <location>
        <begin position="310"/>
        <end position="319"/>
    </location>
</feature>
<keyword evidence="5" id="KW-1185">Reference proteome</keyword>
<feature type="domain" description="RING-type" evidence="3">
    <location>
        <begin position="298"/>
        <end position="392"/>
    </location>
</feature>
<dbReference type="AlphaFoldDB" id="A0A875RMZ4"/>
<proteinExistence type="predicted"/>
<dbReference type="Gene3D" id="3.30.40.10">
    <property type="entry name" value="Zinc/RING finger domain, C3HC4 (zinc finger)"/>
    <property type="match status" value="1"/>
</dbReference>
<name>A0A875RMZ4_EENNA</name>
<feature type="region of interest" description="Disordered" evidence="2">
    <location>
        <begin position="309"/>
        <end position="359"/>
    </location>
</feature>
<feature type="region of interest" description="Disordered" evidence="2">
    <location>
        <begin position="556"/>
        <end position="587"/>
    </location>
</feature>
<feature type="region of interest" description="Disordered" evidence="2">
    <location>
        <begin position="116"/>
        <end position="135"/>
    </location>
</feature>
<dbReference type="InterPro" id="IPR051826">
    <property type="entry name" value="E3_ubiquitin-ligase_domain"/>
</dbReference>
<dbReference type="GO" id="GO:0008270">
    <property type="term" value="F:zinc ion binding"/>
    <property type="evidence" value="ECO:0007669"/>
    <property type="project" value="UniProtKB-KW"/>
</dbReference>
<feature type="compositionally biased region" description="Polar residues" evidence="2">
    <location>
        <begin position="624"/>
        <end position="641"/>
    </location>
</feature>
<keyword evidence="1" id="KW-0862">Zinc</keyword>
<dbReference type="RefSeq" id="XP_038776545.1">
    <property type="nucleotide sequence ID" value="XM_038920617.1"/>
</dbReference>
<keyword evidence="1" id="KW-0479">Metal-binding</keyword>
<dbReference type="PANTHER" id="PTHR22765:SF416">
    <property type="entry name" value="E3 UBIQUITIN-PROTEIN LIGASE GODZILLA"/>
    <property type="match status" value="1"/>
</dbReference>
<sequence length="649" mass="70235">MSATDHSITQQERLASRGIIEMPSGRLRLPPVIIQYADGTTQNLFLEVGHQNGELAAYSTTLLTDFLLSRGQRASMNGFPGVNGANGVNGASQTGATSSGTASGSSFTSVAPIPITATTPVHSNPTSTSHPRGIRGIDYPAFDVSREGIYGEERRNRSDFMNEIMGPIQRALESADSANTANNATATGNDDHSETSRNIILTVNYIYGQSPNAAPITTTNNGNAANNSDGITGSLILHVPSINENDEENLQVLVRLATIIALRTISSSIKKASGVPDQVFEDFKLPQLSCIEKSDRQCPICYEEYQSSQEEDKLNDNGKRPMLTENSPSKKRQKTVTGVKHTKSTGTEPDAESKEKRQKYSHVPVEMPCGHLFGRTCLYEWLKTNNSCPLCRDKIRHTKGSESGYATTVVLPNLAQVVSDSREVIDGFNSRHLAFLLPDSNGNISEPNGSPDQETALPVTLPFRFPTIVALHPEANGRGISAVAGTAGALGATGGVSITDPAVRPNQSVMGIVRNLIQNINERLHHPIRLSNDAGTTAAISNGFLDHMPIVRTIRRNPRTFQARRSSSQLRRRLDRSRAAAQSTSAAHESLFPMGVMSRRVEHGVITSSINSRSAEENDEQESENGPQQDTLNQDDTQSAEPHSHSHTD</sequence>
<dbReference type="GO" id="GO:0006511">
    <property type="term" value="P:ubiquitin-dependent protein catabolic process"/>
    <property type="evidence" value="ECO:0007669"/>
    <property type="project" value="TreeGrafter"/>
</dbReference>
<dbReference type="PANTHER" id="PTHR22765">
    <property type="entry name" value="RING FINGER AND PROTEASE ASSOCIATED DOMAIN-CONTAINING"/>
    <property type="match status" value="1"/>
</dbReference>
<dbReference type="SMART" id="SM00184">
    <property type="entry name" value="RING"/>
    <property type="match status" value="1"/>
</dbReference>
<evidence type="ECO:0000256" key="1">
    <source>
        <dbReference type="PROSITE-ProRule" id="PRU00175"/>
    </source>
</evidence>
<dbReference type="GO" id="GO:0005737">
    <property type="term" value="C:cytoplasm"/>
    <property type="evidence" value="ECO:0007669"/>
    <property type="project" value="TreeGrafter"/>
</dbReference>
<dbReference type="PROSITE" id="PS50089">
    <property type="entry name" value="ZF_RING_2"/>
    <property type="match status" value="1"/>
</dbReference>
<dbReference type="InterPro" id="IPR001841">
    <property type="entry name" value="Znf_RING"/>
</dbReference>
<dbReference type="Pfam" id="PF13639">
    <property type="entry name" value="zf-RING_2"/>
    <property type="match status" value="1"/>
</dbReference>
<evidence type="ECO:0000259" key="3">
    <source>
        <dbReference type="PROSITE" id="PS50089"/>
    </source>
</evidence>
<dbReference type="Proteomes" id="UP000662931">
    <property type="component" value="Chromosome 1"/>
</dbReference>
<feature type="compositionally biased region" description="Polar residues" evidence="2">
    <location>
        <begin position="116"/>
        <end position="130"/>
    </location>
</feature>
<evidence type="ECO:0000256" key="2">
    <source>
        <dbReference type="SAM" id="MobiDB-lite"/>
    </source>
</evidence>
<dbReference type="SMART" id="SM01197">
    <property type="entry name" value="FANCL_C"/>
    <property type="match status" value="1"/>
</dbReference>
<evidence type="ECO:0000313" key="5">
    <source>
        <dbReference type="Proteomes" id="UP000662931"/>
    </source>
</evidence>
<dbReference type="OrthoDB" id="8062037at2759"/>
<dbReference type="InterPro" id="IPR013083">
    <property type="entry name" value="Znf_RING/FYVE/PHD"/>
</dbReference>
<dbReference type="SUPFAM" id="SSF57850">
    <property type="entry name" value="RING/U-box"/>
    <property type="match status" value="1"/>
</dbReference>
<evidence type="ECO:0000313" key="4">
    <source>
        <dbReference type="EMBL" id="QPG72980.1"/>
    </source>
</evidence>
<dbReference type="GeneID" id="62193685"/>